<dbReference type="AlphaFoldDB" id="A0A1F6T257"/>
<evidence type="ECO:0000256" key="2">
    <source>
        <dbReference type="SAM" id="MobiDB-lite"/>
    </source>
</evidence>
<accession>A0A1F6T257</accession>
<dbReference type="EMBL" id="MFSQ01000097">
    <property type="protein sequence ID" value="OGI39214.1"/>
    <property type="molecule type" value="Genomic_DNA"/>
</dbReference>
<feature type="region of interest" description="Disordered" evidence="2">
    <location>
        <begin position="309"/>
        <end position="330"/>
    </location>
</feature>
<dbReference type="InterPro" id="IPR042098">
    <property type="entry name" value="TauD-like_sf"/>
</dbReference>
<dbReference type="STRING" id="1817756.A2140_04320"/>
<gene>
    <name evidence="4" type="ORF">A2140_04320</name>
</gene>
<name>A0A1F6T257_9PROT</name>
<comment type="caution">
    <text evidence="4">The sequence shown here is derived from an EMBL/GenBank/DDBJ whole genome shotgun (WGS) entry which is preliminary data.</text>
</comment>
<sequence length="330" mass="36849">MSVNASIPVPPVPLERVTVSPFDLDQATSYREWRRHKLGEPEQPVKNRLVEINDPRVLTEAEREAMRRLCRTNNMVVYRSRLGALADKAIPARLGEQFGLTRLDHNPFADEDAITSLEVVAEKGGRGYIPYTNRRLLWHTDGYYNPPERRIRAFILHCVTPAARGGENALIDPEMAYLLLRDDNPGHIEALMAPDAMTIPANTESGSETRAAQTGPVFSVDPESGSLHMRYTARTRSIVWKDDERTRRAVRALEALLAGDGPHVVRHRLGAGEGLLCNNVLHNREAFEDAPGQTRLLYRARYYDRIAGTSLRDVQAPPSPHPSPAGRGGE</sequence>
<dbReference type="Proteomes" id="UP000178379">
    <property type="component" value="Unassembled WGS sequence"/>
</dbReference>
<keyword evidence="1" id="KW-0560">Oxidoreductase</keyword>
<dbReference type="InterPro" id="IPR003819">
    <property type="entry name" value="TauD/TfdA-like"/>
</dbReference>
<dbReference type="GO" id="GO:0016706">
    <property type="term" value="F:2-oxoglutarate-dependent dioxygenase activity"/>
    <property type="evidence" value="ECO:0007669"/>
    <property type="project" value="UniProtKB-ARBA"/>
</dbReference>
<evidence type="ECO:0000256" key="1">
    <source>
        <dbReference type="ARBA" id="ARBA00023002"/>
    </source>
</evidence>
<protein>
    <recommendedName>
        <fullName evidence="3">TauD/TfdA-like domain-containing protein</fullName>
    </recommendedName>
</protein>
<dbReference type="Pfam" id="PF02668">
    <property type="entry name" value="TauD"/>
    <property type="match status" value="1"/>
</dbReference>
<dbReference type="SUPFAM" id="SSF51197">
    <property type="entry name" value="Clavaminate synthase-like"/>
    <property type="match status" value="1"/>
</dbReference>
<reference evidence="4 5" key="1">
    <citation type="journal article" date="2016" name="Nat. Commun.">
        <title>Thousands of microbial genomes shed light on interconnected biogeochemical processes in an aquifer system.</title>
        <authorList>
            <person name="Anantharaman K."/>
            <person name="Brown C.T."/>
            <person name="Hug L.A."/>
            <person name="Sharon I."/>
            <person name="Castelle C.J."/>
            <person name="Probst A.J."/>
            <person name="Thomas B.C."/>
            <person name="Singh A."/>
            <person name="Wilkins M.J."/>
            <person name="Karaoz U."/>
            <person name="Brodie E.L."/>
            <person name="Williams K.H."/>
            <person name="Hubbard S.S."/>
            <person name="Banfield J.F."/>
        </authorList>
    </citation>
    <scope>NUCLEOTIDE SEQUENCE [LARGE SCALE GENOMIC DNA]</scope>
</reference>
<feature type="domain" description="TauD/TfdA-like" evidence="3">
    <location>
        <begin position="49"/>
        <end position="300"/>
    </location>
</feature>
<evidence type="ECO:0000313" key="4">
    <source>
        <dbReference type="EMBL" id="OGI39214.1"/>
    </source>
</evidence>
<dbReference type="Gene3D" id="3.60.130.10">
    <property type="entry name" value="Clavaminate synthase-like"/>
    <property type="match status" value="1"/>
</dbReference>
<evidence type="ECO:0000313" key="5">
    <source>
        <dbReference type="Proteomes" id="UP000178379"/>
    </source>
</evidence>
<organism evidence="4 5">
    <name type="scientific">Candidatus Muproteobacteria bacterium RBG_16_62_13</name>
    <dbReference type="NCBI Taxonomy" id="1817756"/>
    <lineage>
        <taxon>Bacteria</taxon>
        <taxon>Pseudomonadati</taxon>
        <taxon>Pseudomonadota</taxon>
        <taxon>Candidatus Muproteobacteria</taxon>
    </lineage>
</organism>
<proteinExistence type="predicted"/>
<evidence type="ECO:0000259" key="3">
    <source>
        <dbReference type="Pfam" id="PF02668"/>
    </source>
</evidence>